<name>I0WZE1_RHOOP</name>
<evidence type="ECO:0000256" key="4">
    <source>
        <dbReference type="ARBA" id="ARBA00022840"/>
    </source>
</evidence>
<dbReference type="InterPro" id="IPR027417">
    <property type="entry name" value="P-loop_NTPase"/>
</dbReference>
<dbReference type="SUPFAM" id="SSF52540">
    <property type="entry name" value="P-loop containing nucleoside triphosphate hydrolases"/>
    <property type="match status" value="1"/>
</dbReference>
<dbReference type="RefSeq" id="WP_007295685.1">
    <property type="nucleotide sequence ID" value="NZ_AJJH01000010.1"/>
</dbReference>
<comment type="caution">
    <text evidence="9">The sequence shown here is derived from an EMBL/GenBank/DDBJ whole genome shotgun (WGS) entry which is preliminary data.</text>
</comment>
<gene>
    <name evidence="9" type="ORF">W59_01264</name>
</gene>
<dbReference type="InterPro" id="IPR010488">
    <property type="entry name" value="Zeta_toxin_domain"/>
</dbReference>
<evidence type="ECO:0000256" key="3">
    <source>
        <dbReference type="ARBA" id="ARBA00022741"/>
    </source>
</evidence>
<dbReference type="GO" id="GO:0016301">
    <property type="term" value="F:kinase activity"/>
    <property type="evidence" value="ECO:0007669"/>
    <property type="project" value="InterPro"/>
</dbReference>
<evidence type="ECO:0000256" key="5">
    <source>
        <dbReference type="ARBA" id="ARBA00032897"/>
    </source>
</evidence>
<dbReference type="Proteomes" id="UP000006447">
    <property type="component" value="Unassembled WGS sequence"/>
</dbReference>
<dbReference type="AlphaFoldDB" id="I0WZE1"/>
<feature type="compositionally biased region" description="Basic and acidic residues" evidence="7">
    <location>
        <begin position="340"/>
        <end position="352"/>
    </location>
</feature>
<accession>I0WZE1</accession>
<protein>
    <recommendedName>
        <fullName evidence="5">UDP-N-acetylglucosamine kinase</fullName>
        <ecNumber evidence="2">2.7.1.176</ecNumber>
    </recommendedName>
    <alternativeName>
        <fullName evidence="5">UDP-N-acetylglucosamine kinase</fullName>
    </alternativeName>
</protein>
<evidence type="ECO:0000313" key="9">
    <source>
        <dbReference type="EMBL" id="EID81757.1"/>
    </source>
</evidence>
<evidence type="ECO:0000256" key="7">
    <source>
        <dbReference type="SAM" id="MobiDB-lite"/>
    </source>
</evidence>
<feature type="domain" description="Zeta toxin" evidence="8">
    <location>
        <begin position="68"/>
        <end position="252"/>
    </location>
</feature>
<dbReference type="EC" id="2.7.1.176" evidence="2"/>
<comment type="similarity">
    <text evidence="1">Belongs to the zeta toxin family.</text>
</comment>
<dbReference type="EMBL" id="AJJH01000010">
    <property type="protein sequence ID" value="EID81757.1"/>
    <property type="molecule type" value="Genomic_DNA"/>
</dbReference>
<organism evidence="9 10">
    <name type="scientific">Rhodococcus opacus RKJ300 = JCM 13270</name>
    <dbReference type="NCBI Taxonomy" id="1165867"/>
    <lineage>
        <taxon>Bacteria</taxon>
        <taxon>Bacillati</taxon>
        <taxon>Actinomycetota</taxon>
        <taxon>Actinomycetes</taxon>
        <taxon>Mycobacteriales</taxon>
        <taxon>Nocardiaceae</taxon>
        <taxon>Rhodococcus</taxon>
    </lineage>
</organism>
<dbReference type="Gene3D" id="3.40.50.300">
    <property type="entry name" value="P-loop containing nucleotide triphosphate hydrolases"/>
    <property type="match status" value="1"/>
</dbReference>
<evidence type="ECO:0000313" key="10">
    <source>
        <dbReference type="Proteomes" id="UP000006447"/>
    </source>
</evidence>
<dbReference type="PATRIC" id="fig|1165867.3.peg.247"/>
<sequence>MPTHEFEDRRAFLASLSTPGGPLTIDAPHATINDHRYFRRIQGDPVPTRVRVRLHERILADWRSSRTQIQRNRVSILMAGPPGAGKSTAQAHLVGEHPQGWRHLDADEFKLRLLAAAVADGSLQQLLPEELRATPGQPSRFYPNELSALVHVESNLLLETAVAQSLSVGENVIIDGTMAWKPWATELVTRLERERYTIHIADVESSREIATARIVHRWQQGLTAALTASGDDPAARMGGRWLPVSAVDRLFTDTRLPDGNTVPGLSQAEAQTVASPLHGVSVSEVNAREVSEESPAVTRYDLYRTFAVDRGPEHIERRERTAGGQLKRTWAASETQDPESVERTSEPDIDHR</sequence>
<feature type="region of interest" description="Disordered" evidence="7">
    <location>
        <begin position="318"/>
        <end position="352"/>
    </location>
</feature>
<dbReference type="Pfam" id="PF06414">
    <property type="entry name" value="Zeta_toxin"/>
    <property type="match status" value="1"/>
</dbReference>
<evidence type="ECO:0000256" key="1">
    <source>
        <dbReference type="ARBA" id="ARBA00009104"/>
    </source>
</evidence>
<keyword evidence="4" id="KW-0067">ATP-binding</keyword>
<proteinExistence type="inferred from homology"/>
<reference evidence="9 10" key="1">
    <citation type="journal article" date="2012" name="J. Bacteriol.">
        <title>Draft genome sequence of the nitrophenol-degrading actinomycete Rhodococcus imtechensis RKJ300.</title>
        <authorList>
            <person name="Vikram S."/>
            <person name="Kumar S."/>
            <person name="Subramanian S."/>
            <person name="Raghava G.P."/>
        </authorList>
    </citation>
    <scope>NUCLEOTIDE SEQUENCE [LARGE SCALE GENOMIC DNA]</scope>
    <source>
        <strain evidence="9 10">RKJ300</strain>
    </source>
</reference>
<keyword evidence="3" id="KW-0547">Nucleotide-binding</keyword>
<evidence type="ECO:0000256" key="6">
    <source>
        <dbReference type="ARBA" id="ARBA00048178"/>
    </source>
</evidence>
<comment type="catalytic activity">
    <reaction evidence="6">
        <text>UDP-N-acetyl-alpha-D-glucosamine + ATP = UDP-N-acetyl-alpha-D-glucosamine 3'-phosphate + ADP + H(+)</text>
        <dbReference type="Rhea" id="RHEA:32671"/>
        <dbReference type="ChEBI" id="CHEBI:15378"/>
        <dbReference type="ChEBI" id="CHEBI:30616"/>
        <dbReference type="ChEBI" id="CHEBI:57705"/>
        <dbReference type="ChEBI" id="CHEBI:64353"/>
        <dbReference type="ChEBI" id="CHEBI:456216"/>
        <dbReference type="EC" id="2.7.1.176"/>
    </reaction>
</comment>
<evidence type="ECO:0000259" key="8">
    <source>
        <dbReference type="Pfam" id="PF06414"/>
    </source>
</evidence>
<dbReference type="GO" id="GO:0005524">
    <property type="term" value="F:ATP binding"/>
    <property type="evidence" value="ECO:0007669"/>
    <property type="project" value="UniProtKB-KW"/>
</dbReference>
<evidence type="ECO:0000256" key="2">
    <source>
        <dbReference type="ARBA" id="ARBA00011963"/>
    </source>
</evidence>